<dbReference type="InterPro" id="IPR002694">
    <property type="entry name" value="Znf_CHC2"/>
</dbReference>
<dbReference type="Gene3D" id="3.90.580.10">
    <property type="entry name" value="Zinc finger, CHC2-type domain"/>
    <property type="match status" value="1"/>
</dbReference>
<dbReference type="AlphaFoldDB" id="A0A0F9EKM0"/>
<comment type="caution">
    <text evidence="2">The sequence shown here is derived from an EMBL/GenBank/DDBJ whole genome shotgun (WGS) entry which is preliminary data.</text>
</comment>
<proteinExistence type="predicted"/>
<accession>A0A0F9EKM0</accession>
<reference evidence="2" key="1">
    <citation type="journal article" date="2015" name="Nature">
        <title>Complex archaea that bridge the gap between prokaryotes and eukaryotes.</title>
        <authorList>
            <person name="Spang A."/>
            <person name="Saw J.H."/>
            <person name="Jorgensen S.L."/>
            <person name="Zaremba-Niedzwiedzka K."/>
            <person name="Martijn J."/>
            <person name="Lind A.E."/>
            <person name="van Eijk R."/>
            <person name="Schleper C."/>
            <person name="Guy L."/>
            <person name="Ettema T.J."/>
        </authorList>
    </citation>
    <scope>NUCLEOTIDE SEQUENCE</scope>
</reference>
<feature type="domain" description="Zinc finger CHC2-type" evidence="1">
    <location>
        <begin position="8"/>
        <end position="99"/>
    </location>
</feature>
<name>A0A0F9EKM0_9ZZZZ</name>
<dbReference type="GO" id="GO:0003899">
    <property type="term" value="F:DNA-directed RNA polymerase activity"/>
    <property type="evidence" value="ECO:0007669"/>
    <property type="project" value="InterPro"/>
</dbReference>
<gene>
    <name evidence="2" type="ORF">LCGC14_2063420</name>
</gene>
<protein>
    <recommendedName>
        <fullName evidence="1">Zinc finger CHC2-type domain-containing protein</fullName>
    </recommendedName>
</protein>
<evidence type="ECO:0000313" key="2">
    <source>
        <dbReference type="EMBL" id="KKL74584.1"/>
    </source>
</evidence>
<dbReference type="Pfam" id="PF01807">
    <property type="entry name" value="Zn_ribbon_DnaG"/>
    <property type="match status" value="1"/>
</dbReference>
<dbReference type="GO" id="GO:0003677">
    <property type="term" value="F:DNA binding"/>
    <property type="evidence" value="ECO:0007669"/>
    <property type="project" value="InterPro"/>
</dbReference>
<evidence type="ECO:0000259" key="1">
    <source>
        <dbReference type="Pfam" id="PF01807"/>
    </source>
</evidence>
<dbReference type="EMBL" id="LAZR01024602">
    <property type="protein sequence ID" value="KKL74584.1"/>
    <property type="molecule type" value="Genomic_DNA"/>
</dbReference>
<dbReference type="SUPFAM" id="SSF57783">
    <property type="entry name" value="Zinc beta-ribbon"/>
    <property type="match status" value="1"/>
</dbReference>
<dbReference type="GO" id="GO:0006260">
    <property type="term" value="P:DNA replication"/>
    <property type="evidence" value="ECO:0007669"/>
    <property type="project" value="InterPro"/>
</dbReference>
<dbReference type="InterPro" id="IPR036977">
    <property type="entry name" value="DNA_primase_Znf_CHC2"/>
</dbReference>
<sequence length="104" mass="11582">MPGVHYKAVQSRVSMARVLELVGFVAQGVTGDQLRGSCPVHRSQSLRSRSFSVHLAREVCRCFKCGFVGNQIQLWAAMNKMTVYEAAVDLCQQAGVEVPWVARW</sequence>
<organism evidence="2">
    <name type="scientific">marine sediment metagenome</name>
    <dbReference type="NCBI Taxonomy" id="412755"/>
    <lineage>
        <taxon>unclassified sequences</taxon>
        <taxon>metagenomes</taxon>
        <taxon>ecological metagenomes</taxon>
    </lineage>
</organism>
<dbReference type="GO" id="GO:0008270">
    <property type="term" value="F:zinc ion binding"/>
    <property type="evidence" value="ECO:0007669"/>
    <property type="project" value="InterPro"/>
</dbReference>